<dbReference type="InterPro" id="IPR007145">
    <property type="entry name" value="MAP65_Ase1_PRC1"/>
</dbReference>
<dbReference type="InterPro" id="IPR012337">
    <property type="entry name" value="RNaseH-like_sf"/>
</dbReference>
<comment type="caution">
    <text evidence="5">The sequence shown here is derived from an EMBL/GenBank/DDBJ whole genome shotgun (WGS) entry which is preliminary data.</text>
</comment>
<comment type="similarity">
    <text evidence="1">Belongs to the MAP65/ASE1 family.</text>
</comment>
<accession>A0A200R6A5</accession>
<dbReference type="GO" id="GO:0004523">
    <property type="term" value="F:RNA-DNA hybrid ribonuclease activity"/>
    <property type="evidence" value="ECO:0007669"/>
    <property type="project" value="InterPro"/>
</dbReference>
<dbReference type="EMBL" id="MVGT01000437">
    <property type="protein sequence ID" value="OVA18218.1"/>
    <property type="molecule type" value="Genomic_DNA"/>
</dbReference>
<evidence type="ECO:0000256" key="1">
    <source>
        <dbReference type="ARBA" id="ARBA00006187"/>
    </source>
</evidence>
<feature type="compositionally biased region" description="Basic and acidic residues" evidence="3">
    <location>
        <begin position="461"/>
        <end position="482"/>
    </location>
</feature>
<dbReference type="GO" id="GO:0000226">
    <property type="term" value="P:microtubule cytoskeleton organization"/>
    <property type="evidence" value="ECO:0007669"/>
    <property type="project" value="InterPro"/>
</dbReference>
<dbReference type="InterPro" id="IPR036397">
    <property type="entry name" value="RNaseH_sf"/>
</dbReference>
<reference evidence="5 6" key="1">
    <citation type="journal article" date="2017" name="Mol. Plant">
        <title>The Genome of Medicinal Plant Macleaya cordata Provides New Insights into Benzylisoquinoline Alkaloids Metabolism.</title>
        <authorList>
            <person name="Liu X."/>
            <person name="Liu Y."/>
            <person name="Huang P."/>
            <person name="Ma Y."/>
            <person name="Qing Z."/>
            <person name="Tang Q."/>
            <person name="Cao H."/>
            <person name="Cheng P."/>
            <person name="Zheng Y."/>
            <person name="Yuan Z."/>
            <person name="Zhou Y."/>
            <person name="Liu J."/>
            <person name="Tang Z."/>
            <person name="Zhuo Y."/>
            <person name="Zhang Y."/>
            <person name="Yu L."/>
            <person name="Huang J."/>
            <person name="Yang P."/>
            <person name="Peng Q."/>
            <person name="Zhang J."/>
            <person name="Jiang W."/>
            <person name="Zhang Z."/>
            <person name="Lin K."/>
            <person name="Ro D.K."/>
            <person name="Chen X."/>
            <person name="Xiong X."/>
            <person name="Shang Y."/>
            <person name="Huang S."/>
            <person name="Zeng J."/>
        </authorList>
    </citation>
    <scope>NUCLEOTIDE SEQUENCE [LARGE SCALE GENOMIC DNA]</scope>
    <source>
        <strain evidence="6">cv. BLH2017</strain>
        <tissue evidence="5">Root</tissue>
    </source>
</reference>
<dbReference type="SUPFAM" id="SSF53098">
    <property type="entry name" value="Ribonuclease H-like"/>
    <property type="match status" value="1"/>
</dbReference>
<dbReference type="OrthoDB" id="642895at2759"/>
<evidence type="ECO:0000259" key="4">
    <source>
        <dbReference type="Pfam" id="PF13456"/>
    </source>
</evidence>
<evidence type="ECO:0000313" key="5">
    <source>
        <dbReference type="EMBL" id="OVA18218.1"/>
    </source>
</evidence>
<dbReference type="PANTHER" id="PTHR19321">
    <property type="entry name" value="PROTEIN REGULATOR OF CYTOKINESIS 1 PRC1-RELATED"/>
    <property type="match status" value="1"/>
</dbReference>
<evidence type="ECO:0000313" key="6">
    <source>
        <dbReference type="Proteomes" id="UP000195402"/>
    </source>
</evidence>
<dbReference type="Pfam" id="PF03999">
    <property type="entry name" value="MAP65_ASE1"/>
    <property type="match status" value="1"/>
</dbReference>
<dbReference type="Gene3D" id="1.20.58.1520">
    <property type="match status" value="1"/>
</dbReference>
<gene>
    <name evidence="5" type="ORF">BVC80_1835g647</name>
</gene>
<dbReference type="GO" id="GO:0003676">
    <property type="term" value="F:nucleic acid binding"/>
    <property type="evidence" value="ECO:0007669"/>
    <property type="project" value="InterPro"/>
</dbReference>
<keyword evidence="6" id="KW-1185">Reference proteome</keyword>
<feature type="domain" description="RNase H type-1" evidence="4">
    <location>
        <begin position="572"/>
        <end position="648"/>
    </location>
</feature>
<dbReference type="STRING" id="56857.A0A200R6A5"/>
<evidence type="ECO:0000256" key="3">
    <source>
        <dbReference type="SAM" id="MobiDB-lite"/>
    </source>
</evidence>
<dbReference type="Pfam" id="PF13456">
    <property type="entry name" value="RVT_3"/>
    <property type="match status" value="1"/>
</dbReference>
<evidence type="ECO:0000256" key="2">
    <source>
        <dbReference type="ARBA" id="ARBA00022701"/>
    </source>
</evidence>
<dbReference type="GO" id="GO:0008017">
    <property type="term" value="F:microtubule binding"/>
    <property type="evidence" value="ECO:0007669"/>
    <property type="project" value="InterPro"/>
</dbReference>
<dbReference type="InterPro" id="IPR002156">
    <property type="entry name" value="RNaseH_domain"/>
</dbReference>
<keyword evidence="2" id="KW-0493">Microtubule</keyword>
<dbReference type="GO" id="GO:0005737">
    <property type="term" value="C:cytoplasm"/>
    <property type="evidence" value="ECO:0007669"/>
    <property type="project" value="TreeGrafter"/>
</dbReference>
<dbReference type="Proteomes" id="UP000195402">
    <property type="component" value="Unassembled WGS sequence"/>
</dbReference>
<protein>
    <submittedName>
        <fullName evidence="5">Microtubule-associated protein</fullName>
    </submittedName>
</protein>
<name>A0A200R6A5_MACCD</name>
<dbReference type="GO" id="GO:0005874">
    <property type="term" value="C:microtubule"/>
    <property type="evidence" value="ECO:0007669"/>
    <property type="project" value="UniProtKB-KW"/>
</dbReference>
<organism evidence="5 6">
    <name type="scientific">Macleaya cordata</name>
    <name type="common">Five-seeded plume-poppy</name>
    <name type="synonym">Bocconia cordata</name>
    <dbReference type="NCBI Taxonomy" id="56857"/>
    <lineage>
        <taxon>Eukaryota</taxon>
        <taxon>Viridiplantae</taxon>
        <taxon>Streptophyta</taxon>
        <taxon>Embryophyta</taxon>
        <taxon>Tracheophyta</taxon>
        <taxon>Spermatophyta</taxon>
        <taxon>Magnoliopsida</taxon>
        <taxon>Ranunculales</taxon>
        <taxon>Papaveraceae</taxon>
        <taxon>Papaveroideae</taxon>
        <taxon>Macleaya</taxon>
    </lineage>
</organism>
<proteinExistence type="inferred from homology"/>
<dbReference type="Gene3D" id="3.30.420.10">
    <property type="entry name" value="Ribonuclease H-like superfamily/Ribonuclease H"/>
    <property type="match status" value="1"/>
</dbReference>
<dbReference type="PANTHER" id="PTHR19321:SF4">
    <property type="entry name" value="65-KDA MICROTUBULE-ASSOCIATED PROTEIN 5"/>
    <property type="match status" value="1"/>
</dbReference>
<dbReference type="AlphaFoldDB" id="A0A200R6A5"/>
<feature type="region of interest" description="Disordered" evidence="3">
    <location>
        <begin position="461"/>
        <end position="539"/>
    </location>
</feature>
<sequence length="713" mass="80689">MSSANSKKMTTTPGSLLQELKKKWDEIVKMSDSERQSDSEGLKMLLQTEQECLEVYMKKIKRTVMDEAESEVDNLSALGKASLSRKLKRTRKEQISAEKPVSGDLRLKKERIKNFQNVQSQIVHLLTELACNAHPNSADPQIIEQDVAQDATKMKLGELNSHLQELQREKSVRIQRSEGLIRSINEMVNKFDPSLIPSPSGQLNSISNDALARLAGYFHSLKQKAHKRLQKLQDLGHRLIKLSDLMDTPEDLQNRYGHVTHLISATLDEVPSSALTLDVINWAELEVKQLKDVKSNPSKMKELLLKKKNVLEEICEAAYMDVDTVAQSQISIISLIDEGVDLLDLVSKMNDQIKKAKKHALGRKDIWEIMEKLKVAMEEETWLDVYARDQNCAEGRAHENLERVEKARMLVSEIPSLVENLTTKVDAWEWKNELPFKYDKIPLLESLREYVVNWQKREKEKQRSKGKKLLPEQHAVEQETRYGSKPSPVRLKKPLGQINSNTADGTPTGRHSRTSLSRHGISASKEWKESGKAAESIPPSNFMKTTLQQNNEAEEDFWNRPEENWIRINTDGSGGGGYSAIARDHNGDPIKAVYPKSEQPVTAFFHEMEGILAGLALARSLRESNFIITTDCERAFQIIDQNQDLSENEKELRKLPQDGVEGSNYILPIGACPLPILAAVLFGSLDDGGVWTTEGITELKFNRCYTFIIGFTE</sequence>
<dbReference type="GO" id="GO:0005819">
    <property type="term" value="C:spindle"/>
    <property type="evidence" value="ECO:0007669"/>
    <property type="project" value="TreeGrafter"/>
</dbReference>
<dbReference type="InParanoid" id="A0A200R6A5"/>